<evidence type="ECO:0000256" key="5">
    <source>
        <dbReference type="PROSITE-ProRule" id="PRU00339"/>
    </source>
</evidence>
<dbReference type="InterPro" id="IPR056413">
    <property type="entry name" value="TPR_CcmH_CycH"/>
</dbReference>
<evidence type="ECO:0000256" key="1">
    <source>
        <dbReference type="ARBA" id="ARBA00004196"/>
    </source>
</evidence>
<dbReference type="RefSeq" id="WP_093734250.1">
    <property type="nucleotide sequence ID" value="NZ_FNJD01000026.1"/>
</dbReference>
<evidence type="ECO:0000256" key="3">
    <source>
        <dbReference type="ARBA" id="ARBA00022748"/>
    </source>
</evidence>
<dbReference type="Pfam" id="PF23914">
    <property type="entry name" value="TPR_CcmH_CycH"/>
    <property type="match status" value="1"/>
</dbReference>
<dbReference type="PROSITE" id="PS50005">
    <property type="entry name" value="TPR"/>
    <property type="match status" value="2"/>
</dbReference>
<feature type="repeat" description="TPR" evidence="5">
    <location>
        <begin position="333"/>
        <end position="366"/>
    </location>
</feature>
<dbReference type="InterPro" id="IPR017560">
    <property type="entry name" value="Cyt_c_biogenesis_CcmI"/>
</dbReference>
<dbReference type="Proteomes" id="UP000198646">
    <property type="component" value="Unassembled WGS sequence"/>
</dbReference>
<accession>A0ABY0T0B0</accession>
<evidence type="ECO:0000259" key="6">
    <source>
        <dbReference type="Pfam" id="PF23914"/>
    </source>
</evidence>
<gene>
    <name evidence="7" type="ORF">SAMN04488512_1264</name>
</gene>
<keyword evidence="2" id="KW-0677">Repeat</keyword>
<protein>
    <submittedName>
        <fullName evidence="7">Cytochrome c-type biogenesis protein CcmH</fullName>
    </submittedName>
</protein>
<dbReference type="NCBIfam" id="TIGR03142">
    <property type="entry name" value="cytochro_ccmI"/>
    <property type="match status" value="1"/>
</dbReference>
<comment type="caution">
    <text evidence="7">The sequence shown here is derived from an EMBL/GenBank/DDBJ whole genome shotgun (WGS) entry which is preliminary data.</text>
</comment>
<proteinExistence type="predicted"/>
<evidence type="ECO:0000313" key="7">
    <source>
        <dbReference type="EMBL" id="SDP66409.1"/>
    </source>
</evidence>
<feature type="domain" description="Cytochrome c-type biogenesis protein H TPR" evidence="6">
    <location>
        <begin position="122"/>
        <end position="243"/>
    </location>
</feature>
<keyword evidence="8" id="KW-1185">Reference proteome</keyword>
<dbReference type="InterPro" id="IPR019734">
    <property type="entry name" value="TPR_rpt"/>
</dbReference>
<evidence type="ECO:0000256" key="2">
    <source>
        <dbReference type="ARBA" id="ARBA00022737"/>
    </source>
</evidence>
<keyword evidence="3" id="KW-0201">Cytochrome c-type biogenesis</keyword>
<dbReference type="PANTHER" id="PTHR47870">
    <property type="entry name" value="CYTOCHROME C-TYPE BIOGENESIS PROTEIN CCMH"/>
    <property type="match status" value="1"/>
</dbReference>
<sequence>MIWVLFAGLAALTVIIMLDPLRRSEAVAADRIASAVTVHVDQLREIDKDAERGLISTEEAKAAKVEIERRLIALERTKSTTGHFETGGRGALWLSALMVPLIAGALYIQLGSPRIPGVPFADRKEERVEEAQIAELTGRLLERLQGDPEGGQTEGWMLLGQTYMRMGEYADAASAMENVIGRDDATSAILSQYAQALVATENGIVSPKARTAIRRARELDPTNPAATFYEAIALDQAGGSEQAHDLLVARLEQAAGPEPWMELFVAQANRIGEAIGREPVSVATFISATDAPPKPTREDLAAASEMSVEDRAAFIRSMVDGLANRLAEDPDDLDGWLSLGNAYRVLGETDKARQAFETAEALAKNLALDDPRKRSIREALSNLGG</sequence>
<feature type="repeat" description="TPR" evidence="5">
    <location>
        <begin position="153"/>
        <end position="186"/>
    </location>
</feature>
<dbReference type="EMBL" id="FNJD01000026">
    <property type="protein sequence ID" value="SDP66409.1"/>
    <property type="molecule type" value="Genomic_DNA"/>
</dbReference>
<dbReference type="Pfam" id="PF13432">
    <property type="entry name" value="TPR_16"/>
    <property type="match status" value="1"/>
</dbReference>
<dbReference type="InterPro" id="IPR051263">
    <property type="entry name" value="C-type_cytochrome_biogenesis"/>
</dbReference>
<dbReference type="SMART" id="SM00028">
    <property type="entry name" value="TPR"/>
    <property type="match status" value="2"/>
</dbReference>
<evidence type="ECO:0000256" key="4">
    <source>
        <dbReference type="ARBA" id="ARBA00022803"/>
    </source>
</evidence>
<organism evidence="7 8">
    <name type="scientific">Sulfitobacter litoralis</name>
    <dbReference type="NCBI Taxonomy" id="335975"/>
    <lineage>
        <taxon>Bacteria</taxon>
        <taxon>Pseudomonadati</taxon>
        <taxon>Pseudomonadota</taxon>
        <taxon>Alphaproteobacteria</taxon>
        <taxon>Rhodobacterales</taxon>
        <taxon>Roseobacteraceae</taxon>
        <taxon>Sulfitobacter</taxon>
    </lineage>
</organism>
<dbReference type="PANTHER" id="PTHR47870:SF4">
    <property type="entry name" value="CYTOCHROME C-TYPE BIOGENESIS PROTEIN CYCH"/>
    <property type="match status" value="1"/>
</dbReference>
<dbReference type="Gene3D" id="1.25.40.10">
    <property type="entry name" value="Tetratricopeptide repeat domain"/>
    <property type="match status" value="2"/>
</dbReference>
<dbReference type="InterPro" id="IPR011990">
    <property type="entry name" value="TPR-like_helical_dom_sf"/>
</dbReference>
<evidence type="ECO:0000313" key="8">
    <source>
        <dbReference type="Proteomes" id="UP000198646"/>
    </source>
</evidence>
<reference evidence="7 8" key="1">
    <citation type="submission" date="2016-10" db="EMBL/GenBank/DDBJ databases">
        <authorList>
            <person name="Varghese N."/>
            <person name="Submissions S."/>
        </authorList>
    </citation>
    <scope>NUCLEOTIDE SEQUENCE [LARGE SCALE GENOMIC DNA]</scope>
    <source>
        <strain evidence="7 8">DSM 17584</strain>
    </source>
</reference>
<comment type="subcellular location">
    <subcellularLocation>
        <location evidence="1">Cell envelope</location>
    </subcellularLocation>
</comment>
<name>A0ABY0T0B0_9RHOB</name>
<dbReference type="SUPFAM" id="SSF48452">
    <property type="entry name" value="TPR-like"/>
    <property type="match status" value="1"/>
</dbReference>
<keyword evidence="4 5" id="KW-0802">TPR repeat</keyword>